<feature type="region of interest" description="Disordered" evidence="1">
    <location>
        <begin position="195"/>
        <end position="232"/>
    </location>
</feature>
<reference evidence="2" key="1">
    <citation type="submission" date="2020-05" db="EMBL/GenBank/DDBJ databases">
        <title>WGS assembly of Panicum virgatum.</title>
        <authorList>
            <person name="Lovell J.T."/>
            <person name="Jenkins J."/>
            <person name="Shu S."/>
            <person name="Juenger T.E."/>
            <person name="Schmutz J."/>
        </authorList>
    </citation>
    <scope>NUCLEOTIDE SEQUENCE</scope>
    <source>
        <strain evidence="2">AP13</strain>
    </source>
</reference>
<dbReference type="Proteomes" id="UP000823388">
    <property type="component" value="Chromosome 4N"/>
</dbReference>
<gene>
    <name evidence="2" type="ORF">PVAP13_4NG330512</name>
</gene>
<accession>A0A8T0THG0</accession>
<sequence>MHLGRVEVFQPPVDLSMGFVSSSSEYCSNKILFNEGPQPQYFVPGLTSTAVEVPDIWGPFFMGMLMNPANFEWAKKFLNSKAIQMFNNSLHSKIHISIPSSCPAPSVSSCMVKNISLDHYDDLVEHLDMDPNCIDTALEKIGTEAEDLNLKEHTTDLPHSGTWSSSVMDQAVIKNLGTQFCKIDAGMLTEDKLLKKKNSSLGGGKKVISKENPKEKEGPADGKPTSNKKAKK</sequence>
<evidence type="ECO:0000313" key="2">
    <source>
        <dbReference type="EMBL" id="KAG2608575.1"/>
    </source>
</evidence>
<dbReference type="PANTHER" id="PTHR33075:SF9">
    <property type="entry name" value="DUF4283 DOMAIN-CONTAINING PROTEIN"/>
    <property type="match status" value="1"/>
</dbReference>
<evidence type="ECO:0000256" key="1">
    <source>
        <dbReference type="SAM" id="MobiDB-lite"/>
    </source>
</evidence>
<keyword evidence="3" id="KW-1185">Reference proteome</keyword>
<dbReference type="AlphaFoldDB" id="A0A8T0THG0"/>
<feature type="compositionally biased region" description="Basic and acidic residues" evidence="1">
    <location>
        <begin position="208"/>
        <end position="220"/>
    </location>
</feature>
<protein>
    <submittedName>
        <fullName evidence="2">Uncharacterized protein</fullName>
    </submittedName>
</protein>
<evidence type="ECO:0000313" key="3">
    <source>
        <dbReference type="Proteomes" id="UP000823388"/>
    </source>
</evidence>
<comment type="caution">
    <text evidence="2">The sequence shown here is derived from an EMBL/GenBank/DDBJ whole genome shotgun (WGS) entry which is preliminary data.</text>
</comment>
<dbReference type="PANTHER" id="PTHR33075">
    <property type="entry name" value="OS02G0499800 PROTEIN"/>
    <property type="match status" value="1"/>
</dbReference>
<organism evidence="2 3">
    <name type="scientific">Panicum virgatum</name>
    <name type="common">Blackwell switchgrass</name>
    <dbReference type="NCBI Taxonomy" id="38727"/>
    <lineage>
        <taxon>Eukaryota</taxon>
        <taxon>Viridiplantae</taxon>
        <taxon>Streptophyta</taxon>
        <taxon>Embryophyta</taxon>
        <taxon>Tracheophyta</taxon>
        <taxon>Spermatophyta</taxon>
        <taxon>Magnoliopsida</taxon>
        <taxon>Liliopsida</taxon>
        <taxon>Poales</taxon>
        <taxon>Poaceae</taxon>
        <taxon>PACMAD clade</taxon>
        <taxon>Panicoideae</taxon>
        <taxon>Panicodae</taxon>
        <taxon>Paniceae</taxon>
        <taxon>Panicinae</taxon>
        <taxon>Panicum</taxon>
        <taxon>Panicum sect. Hiantes</taxon>
    </lineage>
</organism>
<proteinExistence type="predicted"/>
<dbReference type="EMBL" id="CM029044">
    <property type="protein sequence ID" value="KAG2608575.1"/>
    <property type="molecule type" value="Genomic_DNA"/>
</dbReference>
<name>A0A8T0THG0_PANVG</name>